<dbReference type="AlphaFoldDB" id="A0A0V0QF74"/>
<sequence>MKFNENGELLEITPLSQICSSNQLKKKKNGNAVKFRSKQERFRMVDENGDFEGNIGDCLNQQQISNIQNKITPKIQQKLENSSLLMRRRLSSNCSQQSQLSQLSQLSLQQLSQTSMENSFTETGNRIELFGNRSQNGSINKELTQFLRKINQDGIQNQDENQNQNQKEIEKINNFNDQGNKMNLEGVSFKKNKVQSKNYENQENFGVQLRKSQVYGISQLQQKQQQNQFSSSLNKFHTQQNKNNIQKDSKQQKTRNLSEKSAESFEKENLSEGKQEDQQLQFQKRYSANYKQQQQKGEIKEKEKKSENLKNLQNVKNVQQNNELVGQKIRKKKSIFSEIDHDKQIQGLNINSPDQKNKTKIVNQINKNNNLKSSFENLDAEFYNNKNSINQNDLQQNEKGQCMMQSDQTEKLRKIQNQKENKQQERLTIPNFNKHLVLQDSKNEIAEQIQQYRKRVLCTTDSKRPLQIVTYY</sequence>
<proteinExistence type="predicted"/>
<organism evidence="3 4">
    <name type="scientific">Pseudocohnilembus persalinus</name>
    <name type="common">Ciliate</name>
    <dbReference type="NCBI Taxonomy" id="266149"/>
    <lineage>
        <taxon>Eukaryota</taxon>
        <taxon>Sar</taxon>
        <taxon>Alveolata</taxon>
        <taxon>Ciliophora</taxon>
        <taxon>Intramacronucleata</taxon>
        <taxon>Oligohymenophorea</taxon>
        <taxon>Scuticociliatia</taxon>
        <taxon>Philasterida</taxon>
        <taxon>Pseudocohnilembidae</taxon>
        <taxon>Pseudocohnilembus</taxon>
    </lineage>
</organism>
<keyword evidence="1" id="KW-0175">Coiled coil</keyword>
<dbReference type="EMBL" id="LDAU01000181">
    <property type="protein sequence ID" value="KRX00863.1"/>
    <property type="molecule type" value="Genomic_DNA"/>
</dbReference>
<feature type="compositionally biased region" description="Basic and acidic residues" evidence="2">
    <location>
        <begin position="245"/>
        <end position="277"/>
    </location>
</feature>
<comment type="caution">
    <text evidence="3">The sequence shown here is derived from an EMBL/GenBank/DDBJ whole genome shotgun (WGS) entry which is preliminary data.</text>
</comment>
<evidence type="ECO:0000256" key="1">
    <source>
        <dbReference type="SAM" id="Coils"/>
    </source>
</evidence>
<accession>A0A0V0QF74</accession>
<protein>
    <submittedName>
        <fullName evidence="3">Uncharacterized protein</fullName>
    </submittedName>
</protein>
<dbReference type="InParanoid" id="A0A0V0QF74"/>
<evidence type="ECO:0000256" key="2">
    <source>
        <dbReference type="SAM" id="MobiDB-lite"/>
    </source>
</evidence>
<evidence type="ECO:0000313" key="4">
    <source>
        <dbReference type="Proteomes" id="UP000054937"/>
    </source>
</evidence>
<name>A0A0V0QF74_PSEPJ</name>
<dbReference type="Proteomes" id="UP000054937">
    <property type="component" value="Unassembled WGS sequence"/>
</dbReference>
<reference evidence="3 4" key="1">
    <citation type="journal article" date="2015" name="Sci. Rep.">
        <title>Genome of the facultative scuticociliatosis pathogen Pseudocohnilembus persalinus provides insight into its virulence through horizontal gene transfer.</title>
        <authorList>
            <person name="Xiong J."/>
            <person name="Wang G."/>
            <person name="Cheng J."/>
            <person name="Tian M."/>
            <person name="Pan X."/>
            <person name="Warren A."/>
            <person name="Jiang C."/>
            <person name="Yuan D."/>
            <person name="Miao W."/>
        </authorList>
    </citation>
    <scope>NUCLEOTIDE SEQUENCE [LARGE SCALE GENOMIC DNA]</scope>
    <source>
        <strain evidence="3">36N120E</strain>
    </source>
</reference>
<evidence type="ECO:0000313" key="3">
    <source>
        <dbReference type="EMBL" id="KRX00863.1"/>
    </source>
</evidence>
<feature type="coiled-coil region" evidence="1">
    <location>
        <begin position="292"/>
        <end position="322"/>
    </location>
</feature>
<keyword evidence="4" id="KW-1185">Reference proteome</keyword>
<gene>
    <name evidence="3" type="ORF">PPERSA_02042</name>
</gene>
<feature type="region of interest" description="Disordered" evidence="2">
    <location>
        <begin position="240"/>
        <end position="278"/>
    </location>
</feature>